<reference evidence="1" key="2">
    <citation type="submission" date="2022-06" db="UniProtKB">
        <authorList>
            <consortium name="EnsemblMetazoa"/>
        </authorList>
    </citation>
    <scope>IDENTIFICATION</scope>
</reference>
<organism evidence="1 2">
    <name type="scientific">Onchocerca volvulus</name>
    <dbReference type="NCBI Taxonomy" id="6282"/>
    <lineage>
        <taxon>Eukaryota</taxon>
        <taxon>Metazoa</taxon>
        <taxon>Ecdysozoa</taxon>
        <taxon>Nematoda</taxon>
        <taxon>Chromadorea</taxon>
        <taxon>Rhabditida</taxon>
        <taxon>Spirurina</taxon>
        <taxon>Spiruromorpha</taxon>
        <taxon>Filarioidea</taxon>
        <taxon>Onchocercidae</taxon>
        <taxon>Onchocerca</taxon>
    </lineage>
</organism>
<dbReference type="EMBL" id="CMVM020000122">
    <property type="status" value="NOT_ANNOTATED_CDS"/>
    <property type="molecule type" value="Genomic_DNA"/>
</dbReference>
<sequence>MPFVVVDTFHEPLLSILQGKLSLKIGPVFLGCMGENAYKFGGKTTSHSLKLRFRILNPTSYLEFTKIDSTSGNDSCYSNQFLLLASFICYHLC</sequence>
<dbReference type="Proteomes" id="UP000024404">
    <property type="component" value="Unassembled WGS sequence"/>
</dbReference>
<protein>
    <submittedName>
        <fullName evidence="1">Uncharacterized protein</fullName>
    </submittedName>
</protein>
<evidence type="ECO:0000313" key="2">
    <source>
        <dbReference type="Proteomes" id="UP000024404"/>
    </source>
</evidence>
<keyword evidence="2" id="KW-1185">Reference proteome</keyword>
<proteinExistence type="predicted"/>
<reference evidence="2" key="1">
    <citation type="submission" date="2013-10" db="EMBL/GenBank/DDBJ databases">
        <title>Genome sequencing of Onchocerca volvulus.</title>
        <authorList>
            <person name="Cotton J."/>
            <person name="Tsai J."/>
            <person name="Stanley E."/>
            <person name="Tracey A."/>
            <person name="Holroyd N."/>
            <person name="Lustigman S."/>
            <person name="Berriman M."/>
        </authorList>
    </citation>
    <scope>NUCLEOTIDE SEQUENCE</scope>
</reference>
<dbReference type="EnsemblMetazoa" id="OVOC3880.1">
    <property type="protein sequence ID" value="OVOC3880.1"/>
    <property type="gene ID" value="WBGene00240689"/>
</dbReference>
<accession>A0A8R1TSX9</accession>
<evidence type="ECO:0000313" key="1">
    <source>
        <dbReference type="EnsemblMetazoa" id="OVOC3880.1"/>
    </source>
</evidence>
<dbReference type="AlphaFoldDB" id="A0A8R1TSX9"/>
<name>A0A8R1TSX9_ONCVO</name>